<dbReference type="GO" id="GO:0008422">
    <property type="term" value="F:beta-glucosidase activity"/>
    <property type="evidence" value="ECO:0007669"/>
    <property type="project" value="UniProtKB-EC"/>
</dbReference>
<dbReference type="EMBL" id="MCFH01000016">
    <property type="protein sequence ID" value="ORX52070.1"/>
    <property type="molecule type" value="Genomic_DNA"/>
</dbReference>
<dbReference type="SUPFAM" id="SSF52279">
    <property type="entry name" value="Beta-D-glucan exohydrolase, C-terminal domain"/>
    <property type="match status" value="1"/>
</dbReference>
<evidence type="ECO:0000256" key="6">
    <source>
        <dbReference type="SAM" id="SignalP"/>
    </source>
</evidence>
<keyword evidence="4" id="KW-0378">Hydrolase</keyword>
<organism evidence="8 9">
    <name type="scientific">Piromyces finnis</name>
    <dbReference type="NCBI Taxonomy" id="1754191"/>
    <lineage>
        <taxon>Eukaryota</taxon>
        <taxon>Fungi</taxon>
        <taxon>Fungi incertae sedis</taxon>
        <taxon>Chytridiomycota</taxon>
        <taxon>Chytridiomycota incertae sedis</taxon>
        <taxon>Neocallimastigomycetes</taxon>
        <taxon>Neocallimastigales</taxon>
        <taxon>Neocallimastigaceae</taxon>
        <taxon>Piromyces</taxon>
    </lineage>
</organism>
<name>A0A1Y1VBN0_9FUNG</name>
<dbReference type="PANTHER" id="PTHR42715">
    <property type="entry name" value="BETA-GLUCOSIDASE"/>
    <property type="match status" value="1"/>
</dbReference>
<dbReference type="PANTHER" id="PTHR42715:SF10">
    <property type="entry name" value="BETA-GLUCOSIDASE"/>
    <property type="match status" value="1"/>
</dbReference>
<evidence type="ECO:0000259" key="7">
    <source>
        <dbReference type="SMART" id="SM01217"/>
    </source>
</evidence>
<comment type="similarity">
    <text evidence="2">Belongs to the glycosyl hydrolase 3 family.</text>
</comment>
<proteinExistence type="inferred from homology"/>
<keyword evidence="5" id="KW-0326">Glycosidase</keyword>
<dbReference type="Pfam" id="PF01915">
    <property type="entry name" value="Glyco_hydro_3_C"/>
    <property type="match status" value="1"/>
</dbReference>
<accession>A0A1Y1VBN0</accession>
<dbReference type="Gene3D" id="3.20.20.300">
    <property type="entry name" value="Glycoside hydrolase, family 3, N-terminal domain"/>
    <property type="match status" value="1"/>
</dbReference>
<dbReference type="InterPro" id="IPR013783">
    <property type="entry name" value="Ig-like_fold"/>
</dbReference>
<dbReference type="Pfam" id="PF14310">
    <property type="entry name" value="Fn3-like"/>
    <property type="match status" value="1"/>
</dbReference>
<keyword evidence="6" id="KW-0732">Signal</keyword>
<dbReference type="OrthoDB" id="47059at2759"/>
<evidence type="ECO:0000256" key="1">
    <source>
        <dbReference type="ARBA" id="ARBA00000448"/>
    </source>
</evidence>
<evidence type="ECO:0000313" key="8">
    <source>
        <dbReference type="EMBL" id="ORX52070.1"/>
    </source>
</evidence>
<dbReference type="AlphaFoldDB" id="A0A1Y1VBN0"/>
<protein>
    <recommendedName>
        <fullName evidence="3">beta-glucosidase</fullName>
        <ecNumber evidence="3">3.2.1.21</ecNumber>
    </recommendedName>
</protein>
<evidence type="ECO:0000256" key="4">
    <source>
        <dbReference type="ARBA" id="ARBA00022801"/>
    </source>
</evidence>
<dbReference type="EC" id="3.2.1.21" evidence="3"/>
<keyword evidence="9" id="KW-1185">Reference proteome</keyword>
<dbReference type="SUPFAM" id="SSF51445">
    <property type="entry name" value="(Trans)glycosidases"/>
    <property type="match status" value="1"/>
</dbReference>
<dbReference type="GO" id="GO:0005975">
    <property type="term" value="P:carbohydrate metabolic process"/>
    <property type="evidence" value="ECO:0007669"/>
    <property type="project" value="InterPro"/>
</dbReference>
<evidence type="ECO:0000256" key="3">
    <source>
        <dbReference type="ARBA" id="ARBA00012744"/>
    </source>
</evidence>
<dbReference type="Proteomes" id="UP000193719">
    <property type="component" value="Unassembled WGS sequence"/>
</dbReference>
<evidence type="ECO:0000256" key="2">
    <source>
        <dbReference type="ARBA" id="ARBA00005336"/>
    </source>
</evidence>
<sequence>MKFFNLFLLGILNTHLVLSVPVKEETTDIEESFSEVENVTGIIDVDDIDVGVENSSDEEKDEINEYEIEHQKIVDEHLGECTVLLKRNGDFPLSSKERKIHLYGGGIRHTVKGGLGSGDIETRTFDNIETAFKKGGFEVLTKDYLDAYDECYQNAYDAYIGQLKAEFDYENPFGYIFSHFSVVLNEPECDIPIQKRGDVALFVVSRISGEGLDRVNEKGDVLLTDSEKKAIKTLAKGYKKFMLVLNTGGPVDLSGLEEVKNILVLSQLGANTSKALVDLVTGEKYPSGKLATTWTKYDEYFADIGNLTDTDYVEGVYVGYRYFDSADVDVLYPFGYGLGYTDFKNSVKNVRISGDKVTVDASVTNVGKFKGKEVLELYLSKPSTSELDEPYQILVNFAKSKELSPRKKDNLKLEFKLSDFASYDSKIQAYVLSAGNYVVRIGNSSRNTVPCAVIEVPSKVIIKKVQNQLTEPEFKDLVFQSKKRDDLRGVKRLRLNVKSIKTETVDYSKKFRINEEVKALSTEEKVKFVIGAHSEDPFGSYATTVAGIAGELYKFKDLKPVVLSDGPAGVNIARDYYIGEDGLPHATKGGIPFTALEVVPDDIKGQFGFLFPKAPEGVKLYHQYTTAIPIGTALAQSWNVNFAQQCGDIVGTEMSMFHINLWLAPALNIHRSILNGRNFEYYSEDPYVSGIMATYVTKGVQKHKNAFVTLKHYAANNKETNRYGSSSNMSERAFREIYLRGYEIAIKNANPKGIMSSFNLINGIHANQHIGVIANILRRENNYNNVIMTDWTSPSMASTDKYPDYSPYEIIKSSHDVIMPGSKDYYDLVLEAVKENKLTMEELESSVTRIYELIKEIQ</sequence>
<reference evidence="8 9" key="1">
    <citation type="submission" date="2016-08" db="EMBL/GenBank/DDBJ databases">
        <title>Genomes of anaerobic fungi encode conserved fungal cellulosomes for biomass hydrolysis.</title>
        <authorList>
            <consortium name="DOE Joint Genome Institute"/>
            <person name="Haitjema C.H."/>
            <person name="Gilmore S.P."/>
            <person name="Henske J.K."/>
            <person name="Solomon K.V."/>
            <person name="De Groot R."/>
            <person name="Kuo A."/>
            <person name="Mondo S.J."/>
            <person name="Salamov A.A."/>
            <person name="Labutti K."/>
            <person name="Zhao Z."/>
            <person name="Chiniquy J."/>
            <person name="Barry K."/>
            <person name="Brewer H.M."/>
            <person name="Purvine S.O."/>
            <person name="Wright A.T."/>
            <person name="Boxma B."/>
            <person name="Van Alen T."/>
            <person name="Hackstein J.H."/>
            <person name="Baker S.E."/>
            <person name="Grigoriev I.V."/>
            <person name="O'Malley M.A."/>
        </authorList>
    </citation>
    <scope>NUCLEOTIDE SEQUENCE [LARGE SCALE GENOMIC DNA]</scope>
    <source>
        <strain evidence="9">finn</strain>
    </source>
</reference>
<dbReference type="InterPro" id="IPR036881">
    <property type="entry name" value="Glyco_hydro_3_C_sf"/>
</dbReference>
<dbReference type="InterPro" id="IPR002772">
    <property type="entry name" value="Glyco_hydro_3_C"/>
</dbReference>
<dbReference type="InterPro" id="IPR026891">
    <property type="entry name" value="Fn3-like"/>
</dbReference>
<dbReference type="InterPro" id="IPR017853">
    <property type="entry name" value="GH"/>
</dbReference>
<feature type="domain" description="Fibronectin type III-like" evidence="7">
    <location>
        <begin position="373"/>
        <end position="445"/>
    </location>
</feature>
<comment type="caution">
    <text evidence="8">The sequence shown here is derived from an EMBL/GenBank/DDBJ whole genome shotgun (WGS) entry which is preliminary data.</text>
</comment>
<evidence type="ECO:0000256" key="5">
    <source>
        <dbReference type="ARBA" id="ARBA00023295"/>
    </source>
</evidence>
<dbReference type="Gene3D" id="2.60.40.10">
    <property type="entry name" value="Immunoglobulins"/>
    <property type="match status" value="1"/>
</dbReference>
<reference evidence="8 9" key="2">
    <citation type="submission" date="2016-08" db="EMBL/GenBank/DDBJ databases">
        <title>Pervasive Adenine N6-methylation of Active Genes in Fungi.</title>
        <authorList>
            <consortium name="DOE Joint Genome Institute"/>
            <person name="Mondo S.J."/>
            <person name="Dannebaum R.O."/>
            <person name="Kuo R.C."/>
            <person name="Labutti K."/>
            <person name="Haridas S."/>
            <person name="Kuo A."/>
            <person name="Salamov A."/>
            <person name="Ahrendt S.R."/>
            <person name="Lipzen A."/>
            <person name="Sullivan W."/>
            <person name="Andreopoulos W.B."/>
            <person name="Clum A."/>
            <person name="Lindquist E."/>
            <person name="Daum C."/>
            <person name="Ramamoorthy G.K."/>
            <person name="Gryganskyi A."/>
            <person name="Culley D."/>
            <person name="Magnuson J.K."/>
            <person name="James T.Y."/>
            <person name="O'Malley M.A."/>
            <person name="Stajich J.E."/>
            <person name="Spatafora J.W."/>
            <person name="Visel A."/>
            <person name="Grigoriev I.V."/>
        </authorList>
    </citation>
    <scope>NUCLEOTIDE SEQUENCE [LARGE SCALE GENOMIC DNA]</scope>
    <source>
        <strain evidence="9">finn</strain>
    </source>
</reference>
<dbReference type="SMART" id="SM01217">
    <property type="entry name" value="Fn3_like"/>
    <property type="match status" value="1"/>
</dbReference>
<evidence type="ECO:0000313" key="9">
    <source>
        <dbReference type="Proteomes" id="UP000193719"/>
    </source>
</evidence>
<feature type="signal peptide" evidence="6">
    <location>
        <begin position="1"/>
        <end position="19"/>
    </location>
</feature>
<dbReference type="Gene3D" id="3.40.50.1700">
    <property type="entry name" value="Glycoside hydrolase family 3 C-terminal domain"/>
    <property type="match status" value="1"/>
</dbReference>
<feature type="chain" id="PRO_5010984272" description="beta-glucosidase" evidence="6">
    <location>
        <begin position="20"/>
        <end position="858"/>
    </location>
</feature>
<comment type="catalytic activity">
    <reaction evidence="1">
        <text>Hydrolysis of terminal, non-reducing beta-D-glucosyl residues with release of beta-D-glucose.</text>
        <dbReference type="EC" id="3.2.1.21"/>
    </reaction>
</comment>
<dbReference type="Pfam" id="PF00933">
    <property type="entry name" value="Glyco_hydro_3"/>
    <property type="match status" value="1"/>
</dbReference>
<dbReference type="InterPro" id="IPR001764">
    <property type="entry name" value="Glyco_hydro_3_N"/>
</dbReference>
<dbReference type="InterPro" id="IPR036962">
    <property type="entry name" value="Glyco_hydro_3_N_sf"/>
</dbReference>
<gene>
    <name evidence="8" type="ORF">BCR36DRAFT_350225</name>
</gene>
<dbReference type="STRING" id="1754191.A0A1Y1VBN0"/>
<dbReference type="InterPro" id="IPR050288">
    <property type="entry name" value="Cellulose_deg_GH3"/>
</dbReference>